<feature type="compositionally biased region" description="Acidic residues" evidence="1">
    <location>
        <begin position="83"/>
        <end position="94"/>
    </location>
</feature>
<keyword evidence="3" id="KW-1185">Reference proteome</keyword>
<organism evidence="2 3">
    <name type="scientific">Daphnia pulex</name>
    <name type="common">Water flea</name>
    <dbReference type="NCBI Taxonomy" id="6669"/>
    <lineage>
        <taxon>Eukaryota</taxon>
        <taxon>Metazoa</taxon>
        <taxon>Ecdysozoa</taxon>
        <taxon>Arthropoda</taxon>
        <taxon>Crustacea</taxon>
        <taxon>Branchiopoda</taxon>
        <taxon>Diplostraca</taxon>
        <taxon>Cladocera</taxon>
        <taxon>Anomopoda</taxon>
        <taxon>Daphniidae</taxon>
        <taxon>Daphnia</taxon>
    </lineage>
</organism>
<dbReference type="PANTHER" id="PTHR25464:SF2">
    <property type="entry name" value="RING-TYPE DOMAIN-CONTAINING PROTEIN"/>
    <property type="match status" value="1"/>
</dbReference>
<feature type="compositionally biased region" description="Basic residues" evidence="1">
    <location>
        <begin position="65"/>
        <end position="74"/>
    </location>
</feature>
<dbReference type="InParanoid" id="E9GH23"/>
<dbReference type="Proteomes" id="UP000000305">
    <property type="component" value="Unassembled WGS sequence"/>
</dbReference>
<reference evidence="2 3" key="1">
    <citation type="journal article" date="2011" name="Science">
        <title>The ecoresponsive genome of Daphnia pulex.</title>
        <authorList>
            <person name="Colbourne J.K."/>
            <person name="Pfrender M.E."/>
            <person name="Gilbert D."/>
            <person name="Thomas W.K."/>
            <person name="Tucker A."/>
            <person name="Oakley T.H."/>
            <person name="Tokishita S."/>
            <person name="Aerts A."/>
            <person name="Arnold G.J."/>
            <person name="Basu M.K."/>
            <person name="Bauer D.J."/>
            <person name="Caceres C.E."/>
            <person name="Carmel L."/>
            <person name="Casola C."/>
            <person name="Choi J.H."/>
            <person name="Detter J.C."/>
            <person name="Dong Q."/>
            <person name="Dusheyko S."/>
            <person name="Eads B.D."/>
            <person name="Frohlich T."/>
            <person name="Geiler-Samerotte K.A."/>
            <person name="Gerlach D."/>
            <person name="Hatcher P."/>
            <person name="Jogdeo S."/>
            <person name="Krijgsveld J."/>
            <person name="Kriventseva E.V."/>
            <person name="Kultz D."/>
            <person name="Laforsch C."/>
            <person name="Lindquist E."/>
            <person name="Lopez J."/>
            <person name="Manak J.R."/>
            <person name="Muller J."/>
            <person name="Pangilinan J."/>
            <person name="Patwardhan R.P."/>
            <person name="Pitluck S."/>
            <person name="Pritham E.J."/>
            <person name="Rechtsteiner A."/>
            <person name="Rho M."/>
            <person name="Rogozin I.B."/>
            <person name="Sakarya O."/>
            <person name="Salamov A."/>
            <person name="Schaack S."/>
            <person name="Shapiro H."/>
            <person name="Shiga Y."/>
            <person name="Skalitzky C."/>
            <person name="Smith Z."/>
            <person name="Souvorov A."/>
            <person name="Sung W."/>
            <person name="Tang Z."/>
            <person name="Tsuchiya D."/>
            <person name="Tu H."/>
            <person name="Vos H."/>
            <person name="Wang M."/>
            <person name="Wolf Y.I."/>
            <person name="Yamagata H."/>
            <person name="Yamada T."/>
            <person name="Ye Y."/>
            <person name="Shaw J.R."/>
            <person name="Andrews J."/>
            <person name="Crease T.J."/>
            <person name="Tang H."/>
            <person name="Lucas S.M."/>
            <person name="Robertson H.M."/>
            <person name="Bork P."/>
            <person name="Koonin E.V."/>
            <person name="Zdobnov E.M."/>
            <person name="Grigoriev I.V."/>
            <person name="Lynch M."/>
            <person name="Boore J.L."/>
        </authorList>
    </citation>
    <scope>NUCLEOTIDE SEQUENCE [LARGE SCALE GENOMIC DNA]</scope>
</reference>
<evidence type="ECO:0000313" key="2">
    <source>
        <dbReference type="EMBL" id="EFX81130.1"/>
    </source>
</evidence>
<gene>
    <name evidence="2" type="ORF">DAPPUDRAFT_102652</name>
</gene>
<protein>
    <submittedName>
        <fullName evidence="2">Uncharacterized protein</fullName>
    </submittedName>
</protein>
<accession>E9GH23</accession>
<dbReference type="KEGG" id="dpx:DAPPUDRAFT_102652"/>
<evidence type="ECO:0000313" key="3">
    <source>
        <dbReference type="Proteomes" id="UP000000305"/>
    </source>
</evidence>
<proteinExistence type="predicted"/>
<dbReference type="GO" id="GO:0010508">
    <property type="term" value="P:positive regulation of autophagy"/>
    <property type="evidence" value="ECO:0000318"/>
    <property type="project" value="GO_Central"/>
</dbReference>
<feature type="region of interest" description="Disordered" evidence="1">
    <location>
        <begin position="65"/>
        <end position="100"/>
    </location>
</feature>
<evidence type="ECO:0000256" key="1">
    <source>
        <dbReference type="SAM" id="MobiDB-lite"/>
    </source>
</evidence>
<name>E9GH23_DAPPU</name>
<dbReference type="PANTHER" id="PTHR25464">
    <property type="entry name" value="TRIPARTITE MOTIF-CONTAINING PROTEIN 2-LIKE PROTEIN"/>
    <property type="match status" value="1"/>
</dbReference>
<dbReference type="EMBL" id="GL732544">
    <property type="protein sequence ID" value="EFX81130.1"/>
    <property type="molecule type" value="Genomic_DNA"/>
</dbReference>
<dbReference type="AlphaFoldDB" id="E9GH23"/>
<sequence length="485" mass="54643">MSDNVSYIGTCSVCHNEYDSRTHQPKFLECHHVSAWSVAYSSTEPLKSGKGKALWKIYKKKNKKMAKKGTKRSGKCASTSDSSTEETSSDADSSDEYKKKSKKGKRLVNLNFTTVKSEMNGLMRISKLAVLKGRKNNIPLLPDDFKMPKSMKFREVILSEKAWTYLALIDSTSTSALPGNIKNFYLVPLAKQRPLPHALTPFVDASVRDNYNCAAILGVVVFRMQVKEDQSNFNPGRRQGQFVANICQSRPWNQDMVEVPTMSAATSVRESTHSVGWPPPRTWPITSAQPRTVPKTGYRISKKSTDYLSTTATVNRKSDIPQSAKKRPKISEYFGVSEYDVAKERSNKHKYGMLSDPPSEKNRKGQFTDADKQHITEFYTSDEYWQQLPEMKNVFRCIRCPSENVCTKVAKYGGSEAIRNVFKNLHKACKGSLRWQHLCSEPDQPSPSFDVNCEEQVTQNKVKLAEVEAVAVTSGEEVVHRCLSS</sequence>
<dbReference type="HOGENOM" id="CLU_562923_0_0_1"/>
<feature type="region of interest" description="Disordered" evidence="1">
    <location>
        <begin position="271"/>
        <end position="295"/>
    </location>
</feature>
<dbReference type="GO" id="GO:0034198">
    <property type="term" value="P:cellular response to amino acid starvation"/>
    <property type="evidence" value="ECO:0000318"/>
    <property type="project" value="GO_Central"/>
</dbReference>